<evidence type="ECO:0000313" key="4">
    <source>
        <dbReference type="Proteomes" id="UP000015527"/>
    </source>
</evidence>
<accession>T0I2X1</accession>
<dbReference type="PATRIC" id="fig|1096930.3.peg.129"/>
<dbReference type="eggNOG" id="COG4731">
    <property type="taxonomic scope" value="Bacteria"/>
</dbReference>
<dbReference type="EMBL" id="ATHL01000003">
    <property type="protein sequence ID" value="EQB19672.1"/>
    <property type="molecule type" value="Genomic_DNA"/>
</dbReference>
<proteinExistence type="predicted"/>
<dbReference type="PANTHER" id="PTHR36919">
    <property type="entry name" value="BLR1215 PROTEIN"/>
    <property type="match status" value="1"/>
</dbReference>
<reference evidence="3 4" key="1">
    <citation type="journal article" date="2013" name="Genome Announc.">
        <title>Genome Sequence of Novosphingobium lindaniclasticum LE124T, Isolated from a Hexachlorocyclohexane Dumpsite.</title>
        <authorList>
            <person name="Saxena A."/>
            <person name="Nayyar N."/>
            <person name="Sangwan N."/>
            <person name="Kumari R."/>
            <person name="Khurana J.P."/>
            <person name="Lal R."/>
        </authorList>
    </citation>
    <scope>NUCLEOTIDE SEQUENCE [LARGE SCALE GENOMIC DNA]</scope>
    <source>
        <strain evidence="3 4">LE124</strain>
    </source>
</reference>
<dbReference type="InterPro" id="IPR019223">
    <property type="entry name" value="DUF2147"/>
</dbReference>
<protein>
    <recommendedName>
        <fullName evidence="2">DUF2147 domain-containing protein</fullName>
    </recommendedName>
</protein>
<feature type="domain" description="DUF2147" evidence="2">
    <location>
        <begin position="41"/>
        <end position="145"/>
    </location>
</feature>
<feature type="signal peptide" evidence="1">
    <location>
        <begin position="1"/>
        <end position="27"/>
    </location>
</feature>
<keyword evidence="4" id="KW-1185">Reference proteome</keyword>
<dbReference type="AlphaFoldDB" id="T0I2X1"/>
<dbReference type="Proteomes" id="UP000015527">
    <property type="component" value="Unassembled WGS sequence"/>
</dbReference>
<dbReference type="PANTHER" id="PTHR36919:SF2">
    <property type="entry name" value="BLL6627 PROTEIN"/>
    <property type="match status" value="1"/>
</dbReference>
<dbReference type="Gene3D" id="2.40.128.520">
    <property type="match status" value="1"/>
</dbReference>
<gene>
    <name evidence="3" type="ORF">L284_00635</name>
</gene>
<dbReference type="Pfam" id="PF09917">
    <property type="entry name" value="DUF2147"/>
    <property type="match status" value="1"/>
</dbReference>
<feature type="chain" id="PRO_5004564130" description="DUF2147 domain-containing protein" evidence="1">
    <location>
        <begin position="28"/>
        <end position="147"/>
    </location>
</feature>
<name>T0I2X1_9SPHN</name>
<evidence type="ECO:0000256" key="1">
    <source>
        <dbReference type="SAM" id="SignalP"/>
    </source>
</evidence>
<comment type="caution">
    <text evidence="3">The sequence shown here is derived from an EMBL/GenBank/DDBJ whole genome shotgun (WGS) entry which is preliminary data.</text>
</comment>
<keyword evidence="1" id="KW-0732">Signal</keyword>
<evidence type="ECO:0000259" key="2">
    <source>
        <dbReference type="Pfam" id="PF09917"/>
    </source>
</evidence>
<evidence type="ECO:0000313" key="3">
    <source>
        <dbReference type="EMBL" id="EQB19672.1"/>
    </source>
</evidence>
<organism evidence="3 4">
    <name type="scientific">Novosphingobium lindaniclasticum LE124</name>
    <dbReference type="NCBI Taxonomy" id="1096930"/>
    <lineage>
        <taxon>Bacteria</taxon>
        <taxon>Pseudomonadati</taxon>
        <taxon>Pseudomonadota</taxon>
        <taxon>Alphaproteobacteria</taxon>
        <taxon>Sphingomonadales</taxon>
        <taxon>Sphingomonadaceae</taxon>
        <taxon>Novosphingobium</taxon>
    </lineage>
</organism>
<sequence>MNGAPMKTLESVLRAALLPLLVGTLTAAAPAMTSRTATPFGHWLNPHGDVEVAVTPCGAMLCGTVVRVGGKALADAAEAGAGQLLGTQLLRDYRRQNDGGWQGEVFVPDMGESFFSRIHQLDPGHLKISGCVLHGLICKSQTWTRQP</sequence>